<dbReference type="GO" id="GO:0003677">
    <property type="term" value="F:DNA binding"/>
    <property type="evidence" value="ECO:0007669"/>
    <property type="project" value="InterPro"/>
</dbReference>
<accession>A0A482WG33</accession>
<dbReference type="SMR" id="A0A482WG33"/>
<protein>
    <recommendedName>
        <fullName evidence="1">BESS domain-containing protein</fullName>
    </recommendedName>
</protein>
<reference evidence="2 3" key="1">
    <citation type="journal article" date="2017" name="Gigascience">
        <title>Genome sequence of the small brown planthopper, Laodelphax striatellus.</title>
        <authorList>
            <person name="Zhu J."/>
            <person name="Jiang F."/>
            <person name="Wang X."/>
            <person name="Yang P."/>
            <person name="Bao Y."/>
            <person name="Zhao W."/>
            <person name="Wang W."/>
            <person name="Lu H."/>
            <person name="Wang Q."/>
            <person name="Cui N."/>
            <person name="Li J."/>
            <person name="Chen X."/>
            <person name="Luo L."/>
            <person name="Yu J."/>
            <person name="Kang L."/>
            <person name="Cui F."/>
        </authorList>
    </citation>
    <scope>NUCLEOTIDE SEQUENCE [LARGE SCALE GENOMIC DNA]</scope>
    <source>
        <strain evidence="2">Lst14</strain>
    </source>
</reference>
<keyword evidence="3" id="KW-1185">Reference proteome</keyword>
<comment type="caution">
    <text evidence="2">The sequence shown here is derived from an EMBL/GenBank/DDBJ whole genome shotgun (WGS) entry which is preliminary data.</text>
</comment>
<feature type="domain" description="BESS" evidence="1">
    <location>
        <begin position="149"/>
        <end position="183"/>
    </location>
</feature>
<evidence type="ECO:0000313" key="2">
    <source>
        <dbReference type="EMBL" id="RZF32300.1"/>
    </source>
</evidence>
<dbReference type="OrthoDB" id="6628836at2759"/>
<evidence type="ECO:0000259" key="1">
    <source>
        <dbReference type="Pfam" id="PF02944"/>
    </source>
</evidence>
<organism evidence="2 3">
    <name type="scientific">Laodelphax striatellus</name>
    <name type="common">Small brown planthopper</name>
    <name type="synonym">Delphax striatella</name>
    <dbReference type="NCBI Taxonomy" id="195883"/>
    <lineage>
        <taxon>Eukaryota</taxon>
        <taxon>Metazoa</taxon>
        <taxon>Ecdysozoa</taxon>
        <taxon>Arthropoda</taxon>
        <taxon>Hexapoda</taxon>
        <taxon>Insecta</taxon>
        <taxon>Pterygota</taxon>
        <taxon>Neoptera</taxon>
        <taxon>Paraneoptera</taxon>
        <taxon>Hemiptera</taxon>
        <taxon>Auchenorrhyncha</taxon>
        <taxon>Fulgoroidea</taxon>
        <taxon>Delphacidae</taxon>
        <taxon>Criomorphinae</taxon>
        <taxon>Laodelphax</taxon>
    </lineage>
</organism>
<sequence length="191" mass="22102">MRKNQSSSTKKRAVYWSMCQFLDGNVSESNSFIDHIPARSECEEDESNDENISEQNSFDEVILPLSVEMNHENDSNDIAIENCMEVIDNVFQENSYEVSDNVNLKCPPTKQVKDVRATSLMQYLADTEEDKKQFKNFLQDVIKSTPQEDEVDVFFKSMAMTVKKLRPDLITKAKMKVFQTVMEFEILNQKS</sequence>
<evidence type="ECO:0000313" key="3">
    <source>
        <dbReference type="Proteomes" id="UP000291343"/>
    </source>
</evidence>
<dbReference type="EMBL" id="QKKF02037264">
    <property type="protein sequence ID" value="RZF32300.1"/>
    <property type="molecule type" value="Genomic_DNA"/>
</dbReference>
<dbReference type="Proteomes" id="UP000291343">
    <property type="component" value="Unassembled WGS sequence"/>
</dbReference>
<dbReference type="Pfam" id="PF02944">
    <property type="entry name" value="BESS"/>
    <property type="match status" value="1"/>
</dbReference>
<dbReference type="InterPro" id="IPR004210">
    <property type="entry name" value="BESS_motif"/>
</dbReference>
<dbReference type="AlphaFoldDB" id="A0A482WG33"/>
<gene>
    <name evidence="2" type="ORF">LSTR_LSTR001764</name>
</gene>
<proteinExistence type="predicted"/>
<dbReference type="InParanoid" id="A0A482WG33"/>
<name>A0A482WG33_LAOST</name>